<dbReference type="AlphaFoldDB" id="A0A5J4Z0R9"/>
<proteinExistence type="predicted"/>
<dbReference type="Proteomes" id="UP000324585">
    <property type="component" value="Unassembled WGS sequence"/>
</dbReference>
<feature type="transmembrane region" description="Helical" evidence="1">
    <location>
        <begin position="67"/>
        <end position="84"/>
    </location>
</feature>
<accession>A0A5J4Z0R9</accession>
<feature type="transmembrane region" description="Helical" evidence="1">
    <location>
        <begin position="283"/>
        <end position="307"/>
    </location>
</feature>
<keyword evidence="3" id="KW-1185">Reference proteome</keyword>
<reference evidence="3" key="1">
    <citation type="journal article" date="2019" name="Nat. Commun.">
        <title>Expansion of phycobilisome linker gene families in mesophilic red algae.</title>
        <authorList>
            <person name="Lee J."/>
            <person name="Kim D."/>
            <person name="Bhattacharya D."/>
            <person name="Yoon H.S."/>
        </authorList>
    </citation>
    <scope>NUCLEOTIDE SEQUENCE [LARGE SCALE GENOMIC DNA]</scope>
    <source>
        <strain evidence="3">CCMP 1328</strain>
    </source>
</reference>
<keyword evidence="1" id="KW-0812">Transmembrane</keyword>
<dbReference type="EMBL" id="VRMN01000002">
    <property type="protein sequence ID" value="KAA8496985.1"/>
    <property type="molecule type" value="Genomic_DNA"/>
</dbReference>
<gene>
    <name evidence="2" type="ORF">FVE85_0714</name>
</gene>
<protein>
    <recommendedName>
        <fullName evidence="4">Transmembrane protein</fullName>
    </recommendedName>
</protein>
<feature type="transmembrane region" description="Helical" evidence="1">
    <location>
        <begin position="191"/>
        <end position="219"/>
    </location>
</feature>
<comment type="caution">
    <text evidence="2">The sequence shown here is derived from an EMBL/GenBank/DDBJ whole genome shotgun (WGS) entry which is preliminary data.</text>
</comment>
<feature type="transmembrane region" description="Helical" evidence="1">
    <location>
        <begin position="104"/>
        <end position="125"/>
    </location>
</feature>
<evidence type="ECO:0008006" key="4">
    <source>
        <dbReference type="Google" id="ProtNLM"/>
    </source>
</evidence>
<keyword evidence="1" id="KW-1133">Transmembrane helix</keyword>
<dbReference type="PANTHER" id="PTHR38421:SF1">
    <property type="entry name" value="TRANSMEMBRANE PROTEIN"/>
    <property type="match status" value="1"/>
</dbReference>
<evidence type="ECO:0000313" key="3">
    <source>
        <dbReference type="Proteomes" id="UP000324585"/>
    </source>
</evidence>
<evidence type="ECO:0000313" key="2">
    <source>
        <dbReference type="EMBL" id="KAA8496985.1"/>
    </source>
</evidence>
<dbReference type="PANTHER" id="PTHR38421">
    <property type="entry name" value="TRANSMEMBRANE PROTEIN USGS"/>
    <property type="match status" value="1"/>
</dbReference>
<name>A0A5J4Z0R9_PORPP</name>
<organism evidence="2 3">
    <name type="scientific">Porphyridium purpureum</name>
    <name type="common">Red alga</name>
    <name type="synonym">Porphyridium cruentum</name>
    <dbReference type="NCBI Taxonomy" id="35688"/>
    <lineage>
        <taxon>Eukaryota</taxon>
        <taxon>Rhodophyta</taxon>
        <taxon>Bangiophyceae</taxon>
        <taxon>Porphyridiales</taxon>
        <taxon>Porphyridiaceae</taxon>
        <taxon>Porphyridium</taxon>
    </lineage>
</organism>
<evidence type="ECO:0000256" key="1">
    <source>
        <dbReference type="SAM" id="Phobius"/>
    </source>
</evidence>
<dbReference type="OrthoDB" id="10041630at2759"/>
<sequence>MVDLSEKLLEKKRRDDAKYDGFEKKNPSHALFYPQFARGCRSALQGLKFALTDTDARAILKKMIPNILMGTGIVLGVAFLWYVAENQAGLLSDATDGDGQGQSISFLEAFFKSSSYATILASMALNKKLTIDDEMFMLTLRKLEPEFADVVQKSERRKKTAKEYLNKLTRIGKKLAYRLVGKVVRKVSRKAAFFVAPLIRFASLRFVMGTPFAAAMAALEAVPGKQLLEEPILMLGEAFIDSLDLSKDILKPYQKRLHDPKVVEYMNLRYQGNLTGVGFIFELFMNIPIVSILVYMLAECAAAYEVIEIVRRNKAKAEGHKELLGEDALAAEAEPEPTKKEN</sequence>
<keyword evidence="1" id="KW-0472">Membrane</keyword>
<dbReference type="OMA" id="HANSIMF"/>